<dbReference type="OrthoDB" id="9815199at2"/>
<evidence type="ECO:0000313" key="3">
    <source>
        <dbReference type="Proteomes" id="UP000229730"/>
    </source>
</evidence>
<keyword evidence="1" id="KW-0812">Transmembrane</keyword>
<accession>A0A2G4YRR5</accession>
<keyword evidence="1" id="KW-1133">Transmembrane helix</keyword>
<dbReference type="PANTHER" id="PTHR38602:SF1">
    <property type="entry name" value="INNER MEMBRANE PROTEIN"/>
    <property type="match status" value="1"/>
</dbReference>
<name>A0A2G4YRR5_9PROT</name>
<dbReference type="PANTHER" id="PTHR38602">
    <property type="entry name" value="INNER MEMBRANE PROTEIN-RELATED"/>
    <property type="match status" value="1"/>
</dbReference>
<gene>
    <name evidence="2" type="ORF">CRD36_09510</name>
</gene>
<organism evidence="2 3">
    <name type="scientific">Paremcibacter congregatus</name>
    <dbReference type="NCBI Taxonomy" id="2043170"/>
    <lineage>
        <taxon>Bacteria</taxon>
        <taxon>Pseudomonadati</taxon>
        <taxon>Pseudomonadota</taxon>
        <taxon>Alphaproteobacteria</taxon>
        <taxon>Emcibacterales</taxon>
        <taxon>Emcibacteraceae</taxon>
        <taxon>Paremcibacter</taxon>
    </lineage>
</organism>
<dbReference type="EMBL" id="PDEM01000020">
    <property type="protein sequence ID" value="PHZ84950.1"/>
    <property type="molecule type" value="Genomic_DNA"/>
</dbReference>
<protein>
    <recommendedName>
        <fullName evidence="4">DUF2065 domain-containing protein</fullName>
    </recommendedName>
</protein>
<dbReference type="Pfam" id="PF09838">
    <property type="entry name" value="DUF2065"/>
    <property type="match status" value="1"/>
</dbReference>
<dbReference type="InParanoid" id="A0A2G4YRR5"/>
<dbReference type="FunCoup" id="A0A2G4YRR5">
    <property type="interactions" value="9"/>
</dbReference>
<dbReference type="Proteomes" id="UP000229730">
    <property type="component" value="Unassembled WGS sequence"/>
</dbReference>
<comment type="caution">
    <text evidence="2">The sequence shown here is derived from an EMBL/GenBank/DDBJ whole genome shotgun (WGS) entry which is preliminary data.</text>
</comment>
<reference evidence="2 3" key="1">
    <citation type="submission" date="2017-10" db="EMBL/GenBank/DDBJ databases">
        <title>Frigbacter circumglobatus gen. nov. sp. nov., isolated from sediment cultured in situ.</title>
        <authorList>
            <person name="Zhao Z."/>
        </authorList>
    </citation>
    <scope>NUCLEOTIDE SEQUENCE [LARGE SCALE GENOMIC DNA]</scope>
    <source>
        <strain evidence="2 3">ZYL</strain>
    </source>
</reference>
<evidence type="ECO:0008006" key="4">
    <source>
        <dbReference type="Google" id="ProtNLM"/>
    </source>
</evidence>
<evidence type="ECO:0000313" key="2">
    <source>
        <dbReference type="EMBL" id="PHZ84950.1"/>
    </source>
</evidence>
<feature type="transmembrane region" description="Helical" evidence="1">
    <location>
        <begin position="40"/>
        <end position="59"/>
    </location>
</feature>
<keyword evidence="1" id="KW-0472">Membrane</keyword>
<sequence length="61" mass="6817">MQDIILALGAVFLVEGILYTLFPEAMRRMMKQVIQMPENAIRYSGLAAAVIGFLVIYAVKQ</sequence>
<keyword evidence="3" id="KW-1185">Reference proteome</keyword>
<dbReference type="InterPro" id="IPR019201">
    <property type="entry name" value="DUF2065"/>
</dbReference>
<dbReference type="RefSeq" id="WP_099472525.1">
    <property type="nucleotide sequence ID" value="NZ_CAXBMK010000002.1"/>
</dbReference>
<dbReference type="AlphaFoldDB" id="A0A2G4YRR5"/>
<evidence type="ECO:0000256" key="1">
    <source>
        <dbReference type="SAM" id="Phobius"/>
    </source>
</evidence>
<proteinExistence type="predicted"/>